<reference evidence="2 3" key="1">
    <citation type="submission" date="2019-02" db="EMBL/GenBank/DDBJ databases">
        <title>Deep-cultivation of Planctomycetes and their phenomic and genomic characterization uncovers novel biology.</title>
        <authorList>
            <person name="Wiegand S."/>
            <person name="Jogler M."/>
            <person name="Boedeker C."/>
            <person name="Pinto D."/>
            <person name="Vollmers J."/>
            <person name="Rivas-Marin E."/>
            <person name="Kohn T."/>
            <person name="Peeters S.H."/>
            <person name="Heuer A."/>
            <person name="Rast P."/>
            <person name="Oberbeckmann S."/>
            <person name="Bunk B."/>
            <person name="Jeske O."/>
            <person name="Meyerdierks A."/>
            <person name="Storesund J.E."/>
            <person name="Kallscheuer N."/>
            <person name="Luecker S."/>
            <person name="Lage O.M."/>
            <person name="Pohl T."/>
            <person name="Merkel B.J."/>
            <person name="Hornburger P."/>
            <person name="Mueller R.-W."/>
            <person name="Bruemmer F."/>
            <person name="Labrenz M."/>
            <person name="Spormann A.M."/>
            <person name="Op den Camp H."/>
            <person name="Overmann J."/>
            <person name="Amann R."/>
            <person name="Jetten M.S.M."/>
            <person name="Mascher T."/>
            <person name="Medema M.H."/>
            <person name="Devos D.P."/>
            <person name="Kaster A.-K."/>
            <person name="Ovreas L."/>
            <person name="Rohde M."/>
            <person name="Galperin M.Y."/>
            <person name="Jogler C."/>
        </authorList>
    </citation>
    <scope>NUCLEOTIDE SEQUENCE [LARGE SCALE GENOMIC DNA]</scope>
    <source>
        <strain evidence="2 3">ETA_A8</strain>
    </source>
</reference>
<dbReference type="InterPro" id="IPR006440">
    <property type="entry name" value="Doc"/>
</dbReference>
<name>A0A517Y4E8_9BACT</name>
<keyword evidence="3" id="KW-1185">Reference proteome</keyword>
<dbReference type="PROSITE" id="PS51459">
    <property type="entry name" value="FIDO"/>
    <property type="match status" value="1"/>
</dbReference>
<organism evidence="2 3">
    <name type="scientific">Anatilimnocola aggregata</name>
    <dbReference type="NCBI Taxonomy" id="2528021"/>
    <lineage>
        <taxon>Bacteria</taxon>
        <taxon>Pseudomonadati</taxon>
        <taxon>Planctomycetota</taxon>
        <taxon>Planctomycetia</taxon>
        <taxon>Pirellulales</taxon>
        <taxon>Pirellulaceae</taxon>
        <taxon>Anatilimnocola</taxon>
    </lineage>
</organism>
<dbReference type="PANTHER" id="PTHR39426:SF1">
    <property type="entry name" value="HOMOLOGY TO DEATH-ON-CURING PROTEIN OF PHAGE P1"/>
    <property type="match status" value="1"/>
</dbReference>
<dbReference type="AlphaFoldDB" id="A0A517Y4E8"/>
<dbReference type="InterPro" id="IPR003812">
    <property type="entry name" value="Fido"/>
</dbReference>
<dbReference type="InterPro" id="IPR053737">
    <property type="entry name" value="Type_II_TA_Toxin"/>
</dbReference>
<evidence type="ECO:0000313" key="2">
    <source>
        <dbReference type="EMBL" id="QDU25076.1"/>
    </source>
</evidence>
<dbReference type="GO" id="GO:0016301">
    <property type="term" value="F:kinase activity"/>
    <property type="evidence" value="ECO:0007669"/>
    <property type="project" value="InterPro"/>
</dbReference>
<dbReference type="SUPFAM" id="SSF140931">
    <property type="entry name" value="Fic-like"/>
    <property type="match status" value="1"/>
</dbReference>
<dbReference type="Gene3D" id="1.20.120.1870">
    <property type="entry name" value="Fic/DOC protein, Fido domain"/>
    <property type="match status" value="1"/>
</dbReference>
<dbReference type="Proteomes" id="UP000315017">
    <property type="component" value="Chromosome"/>
</dbReference>
<sequence length="75" mass="8147">MAAAYLFHLVQNHPFLDGNKRVGAATATVFLRLNGMMLTASEDEFAEHVQGVASGAIGKPQVTEFIRRNTADLDD</sequence>
<evidence type="ECO:0000313" key="3">
    <source>
        <dbReference type="Proteomes" id="UP000315017"/>
    </source>
</evidence>
<dbReference type="NCBIfam" id="TIGR01550">
    <property type="entry name" value="DOC_P1"/>
    <property type="match status" value="1"/>
</dbReference>
<protein>
    <submittedName>
        <fullName evidence="2">Fic/DOC family protein</fullName>
    </submittedName>
</protein>
<dbReference type="EMBL" id="CP036274">
    <property type="protein sequence ID" value="QDU25076.1"/>
    <property type="molecule type" value="Genomic_DNA"/>
</dbReference>
<dbReference type="PANTHER" id="PTHR39426">
    <property type="entry name" value="HOMOLOGY TO DEATH-ON-CURING PROTEIN OF PHAGE P1"/>
    <property type="match status" value="1"/>
</dbReference>
<gene>
    <name evidence="2" type="ORF">ETAA8_01370</name>
</gene>
<evidence type="ECO:0000259" key="1">
    <source>
        <dbReference type="PROSITE" id="PS51459"/>
    </source>
</evidence>
<dbReference type="KEGG" id="aagg:ETAA8_01370"/>
<dbReference type="InterPro" id="IPR036597">
    <property type="entry name" value="Fido-like_dom_sf"/>
</dbReference>
<dbReference type="Pfam" id="PF02661">
    <property type="entry name" value="Fic"/>
    <property type="match status" value="1"/>
</dbReference>
<proteinExistence type="predicted"/>
<accession>A0A517Y4E8</accession>
<feature type="domain" description="Fido" evidence="1">
    <location>
        <begin position="1"/>
        <end position="68"/>
    </location>
</feature>